<evidence type="ECO:0000313" key="3">
    <source>
        <dbReference type="Proteomes" id="UP000054851"/>
    </source>
</evidence>
<dbReference type="Proteomes" id="UP000054851">
    <property type="component" value="Unassembled WGS sequence"/>
</dbReference>
<keyword evidence="1" id="KW-0472">Membrane</keyword>
<proteinExistence type="predicted"/>
<keyword evidence="1" id="KW-0812">Transmembrane</keyword>
<comment type="caution">
    <text evidence="2">The sequence shown here is derived from an EMBL/GenBank/DDBJ whole genome shotgun (WGS) entry which is preliminary data.</text>
</comment>
<feature type="transmembrane region" description="Helical" evidence="1">
    <location>
        <begin position="28"/>
        <end position="50"/>
    </location>
</feature>
<organism evidence="2 3">
    <name type="scientific">Caballeronia hypogeia</name>
    <dbReference type="NCBI Taxonomy" id="1777140"/>
    <lineage>
        <taxon>Bacteria</taxon>
        <taxon>Pseudomonadati</taxon>
        <taxon>Pseudomonadota</taxon>
        <taxon>Betaproteobacteria</taxon>
        <taxon>Burkholderiales</taxon>
        <taxon>Burkholderiaceae</taxon>
        <taxon>Caballeronia</taxon>
    </lineage>
</organism>
<keyword evidence="1" id="KW-1133">Transmembrane helix</keyword>
<name>A0A158A7W4_9BURK</name>
<sequence>MTRVPPSVRERCLLSERWAAETRQRPGWSFPLMPTLPGAVALVVTGWIYWM</sequence>
<dbReference type="EMBL" id="FCOA02000004">
    <property type="protein sequence ID" value="SAK53863.1"/>
    <property type="molecule type" value="Genomic_DNA"/>
</dbReference>
<dbReference type="AlphaFoldDB" id="A0A158A7W4"/>
<keyword evidence="3" id="KW-1185">Reference proteome</keyword>
<evidence type="ECO:0000256" key="1">
    <source>
        <dbReference type="SAM" id="Phobius"/>
    </source>
</evidence>
<accession>A0A158A7W4</accession>
<evidence type="ECO:0000313" key="2">
    <source>
        <dbReference type="EMBL" id="SAK53863.1"/>
    </source>
</evidence>
<protein>
    <submittedName>
        <fullName evidence="2">Uncharacterized protein</fullName>
    </submittedName>
</protein>
<reference evidence="2" key="1">
    <citation type="submission" date="2016-01" db="EMBL/GenBank/DDBJ databases">
        <authorList>
            <person name="Peeters C."/>
        </authorList>
    </citation>
    <scope>NUCLEOTIDE SEQUENCE</scope>
    <source>
        <strain evidence="2">LMG 29322</strain>
    </source>
</reference>
<gene>
    <name evidence="2" type="ORF">AWB79_02068</name>
</gene>